<dbReference type="PANTHER" id="PTHR11439">
    <property type="entry name" value="GAG-POL-RELATED RETROTRANSPOSON"/>
    <property type="match status" value="1"/>
</dbReference>
<evidence type="ECO:0000313" key="4">
    <source>
        <dbReference type="EMBL" id="GJT57071.1"/>
    </source>
</evidence>
<evidence type="ECO:0000256" key="1">
    <source>
        <dbReference type="SAM" id="MobiDB-lite"/>
    </source>
</evidence>
<evidence type="ECO:0000313" key="5">
    <source>
        <dbReference type="Proteomes" id="UP001151760"/>
    </source>
</evidence>
<dbReference type="PANTHER" id="PTHR11439:SF495">
    <property type="entry name" value="REVERSE TRANSCRIPTASE, RNA-DEPENDENT DNA POLYMERASE-RELATED"/>
    <property type="match status" value="1"/>
</dbReference>
<dbReference type="Pfam" id="PF07727">
    <property type="entry name" value="RVT_2"/>
    <property type="match status" value="1"/>
</dbReference>
<protein>
    <submittedName>
        <fullName evidence="4">Ribonuclease H-like domain-containing protein</fullName>
    </submittedName>
</protein>
<dbReference type="InterPro" id="IPR013103">
    <property type="entry name" value="RVT_2"/>
</dbReference>
<accession>A0ABQ5F168</accession>
<evidence type="ECO:0000259" key="3">
    <source>
        <dbReference type="Pfam" id="PF25597"/>
    </source>
</evidence>
<proteinExistence type="predicted"/>
<keyword evidence="5" id="KW-1185">Reference proteome</keyword>
<evidence type="ECO:0000259" key="2">
    <source>
        <dbReference type="Pfam" id="PF07727"/>
    </source>
</evidence>
<sequence length="687" mass="77257">MTPRAVLSDNGPNKNHQNTARLFNTSARPVNTAHPKTTVYRARPMSCFSKLAQSIIKRPYQSRTTLTNKNFNQKINTAKPKAVNTARPTSAVVNAVKANQVHPQKEDQGYVDSGCSRHMTGNMSYLTDFKEFDGGICYLWRRSQRRKNYICSSYMRVPFGCHVTILHTLDHLGKFDGKSDDGFFVGYSLTSKAFRVYNIRTRKVEENLHIRFLENKPIVTGDGPKWLFDIDSLTKSMNYVPAVAGTNSNDFAGSEECNGACHTNKRLNLSNTTFNAEKKDDEGVSKASGFSDQEQPESSTLNINIVGPSINTTSAKFKTGGSATLEATHADLFGNETETDMSNLTTIYQIRDMDKEYKRYMGSLVLFYDEKILKDLILVVCLFPYPKKNNKGIDKALKEGIDYDKVFAPVARIDAIRLFLDYASVWASSESTVWFASSSKSLVYVDDIIFVSTNKELCTEFEKLMHDKFQLSSIGELNFYLGLKMKQRKDRIFISQDKYVAKILKKFGFTDVRTASTQWIQKSLCSRTRMVMMLMFISTDLMIGSLMYLTSSRPDIMFAVYACARFQVTPKVLHSHAVKRIFRSKNCVATSILKAEYVAAASCCGQDNYVNMQSRMVIRTCNIKRGRDTKIPQSGGPPVKVGDEAVHKELGDIMERASTTASSFEAEQDSGNINRTQSMATLNEPSL</sequence>
<feature type="region of interest" description="Disordered" evidence="1">
    <location>
        <begin position="657"/>
        <end position="687"/>
    </location>
</feature>
<comment type="caution">
    <text evidence="4">The sequence shown here is derived from an EMBL/GenBank/DDBJ whole genome shotgun (WGS) entry which is preliminary data.</text>
</comment>
<dbReference type="Pfam" id="PF25597">
    <property type="entry name" value="SH3_retrovirus"/>
    <property type="match status" value="1"/>
</dbReference>
<organism evidence="4 5">
    <name type="scientific">Tanacetum coccineum</name>
    <dbReference type="NCBI Taxonomy" id="301880"/>
    <lineage>
        <taxon>Eukaryota</taxon>
        <taxon>Viridiplantae</taxon>
        <taxon>Streptophyta</taxon>
        <taxon>Embryophyta</taxon>
        <taxon>Tracheophyta</taxon>
        <taxon>Spermatophyta</taxon>
        <taxon>Magnoliopsida</taxon>
        <taxon>eudicotyledons</taxon>
        <taxon>Gunneridae</taxon>
        <taxon>Pentapetalae</taxon>
        <taxon>asterids</taxon>
        <taxon>campanulids</taxon>
        <taxon>Asterales</taxon>
        <taxon>Asteraceae</taxon>
        <taxon>Asteroideae</taxon>
        <taxon>Anthemideae</taxon>
        <taxon>Anthemidinae</taxon>
        <taxon>Tanacetum</taxon>
    </lineage>
</organism>
<reference evidence="4" key="2">
    <citation type="submission" date="2022-01" db="EMBL/GenBank/DDBJ databases">
        <authorList>
            <person name="Yamashiro T."/>
            <person name="Shiraishi A."/>
            <person name="Satake H."/>
            <person name="Nakayama K."/>
        </authorList>
    </citation>
    <scope>NUCLEOTIDE SEQUENCE</scope>
</reference>
<reference evidence="4" key="1">
    <citation type="journal article" date="2022" name="Int. J. Mol. Sci.">
        <title>Draft Genome of Tanacetum Coccineum: Genomic Comparison of Closely Related Tanacetum-Family Plants.</title>
        <authorList>
            <person name="Yamashiro T."/>
            <person name="Shiraishi A."/>
            <person name="Nakayama K."/>
            <person name="Satake H."/>
        </authorList>
    </citation>
    <scope>NUCLEOTIDE SEQUENCE</scope>
</reference>
<feature type="domain" description="Reverse transcriptase Ty1/copia-type" evidence="2">
    <location>
        <begin position="443"/>
        <end position="517"/>
    </location>
</feature>
<feature type="region of interest" description="Disordered" evidence="1">
    <location>
        <begin position="278"/>
        <end position="298"/>
    </location>
</feature>
<feature type="compositionally biased region" description="Polar residues" evidence="1">
    <location>
        <begin position="288"/>
        <end position="298"/>
    </location>
</feature>
<dbReference type="EMBL" id="BQNB010016901">
    <property type="protein sequence ID" value="GJT57071.1"/>
    <property type="molecule type" value="Genomic_DNA"/>
</dbReference>
<dbReference type="InterPro" id="IPR057670">
    <property type="entry name" value="SH3_retrovirus"/>
</dbReference>
<feature type="domain" description="Retroviral polymerase SH3-like" evidence="3">
    <location>
        <begin position="167"/>
        <end position="216"/>
    </location>
</feature>
<gene>
    <name evidence="4" type="ORF">Tco_0992125</name>
</gene>
<dbReference type="Proteomes" id="UP001151760">
    <property type="component" value="Unassembled WGS sequence"/>
</dbReference>
<name>A0ABQ5F168_9ASTR</name>